<gene>
    <name evidence="1" type="ORF">MYCIT1_LOCUS24121</name>
</gene>
<accession>A0AAD2HFV8</accession>
<dbReference type="EMBL" id="CAVNYO010000405">
    <property type="protein sequence ID" value="CAK5275999.1"/>
    <property type="molecule type" value="Genomic_DNA"/>
</dbReference>
<keyword evidence="2" id="KW-1185">Reference proteome</keyword>
<proteinExistence type="predicted"/>
<comment type="caution">
    <text evidence="1">The sequence shown here is derived from an EMBL/GenBank/DDBJ whole genome shotgun (WGS) entry which is preliminary data.</text>
</comment>
<name>A0AAD2HFV8_9AGAR</name>
<reference evidence="1" key="1">
    <citation type="submission" date="2023-11" db="EMBL/GenBank/DDBJ databases">
        <authorList>
            <person name="De Vega J J."/>
            <person name="De Vega J J."/>
        </authorList>
    </citation>
    <scope>NUCLEOTIDE SEQUENCE</scope>
</reference>
<organism evidence="1 2">
    <name type="scientific">Mycena citricolor</name>
    <dbReference type="NCBI Taxonomy" id="2018698"/>
    <lineage>
        <taxon>Eukaryota</taxon>
        <taxon>Fungi</taxon>
        <taxon>Dikarya</taxon>
        <taxon>Basidiomycota</taxon>
        <taxon>Agaricomycotina</taxon>
        <taxon>Agaricomycetes</taxon>
        <taxon>Agaricomycetidae</taxon>
        <taxon>Agaricales</taxon>
        <taxon>Marasmiineae</taxon>
        <taxon>Mycenaceae</taxon>
        <taxon>Mycena</taxon>
    </lineage>
</organism>
<dbReference type="Proteomes" id="UP001295794">
    <property type="component" value="Unassembled WGS sequence"/>
</dbReference>
<evidence type="ECO:0000313" key="2">
    <source>
        <dbReference type="Proteomes" id="UP001295794"/>
    </source>
</evidence>
<dbReference type="AlphaFoldDB" id="A0AAD2HFV8"/>
<evidence type="ECO:0000313" key="1">
    <source>
        <dbReference type="EMBL" id="CAK5275999.1"/>
    </source>
</evidence>
<protein>
    <submittedName>
        <fullName evidence="1">Uncharacterized protein</fullName>
    </submittedName>
</protein>
<sequence>MAKPFRSPSTPLLTTLTPCYHIAITLIGGKTLWGACIKGRTEPHPYFSTNSHVFSSRYFSRRGIDLIIRCGRHLLWRLRSHHRLCRRDAQTDAFARGGRGQYRCPVQLRLASDPELLAWVSLPECGWRSDFHERGKCVSERHSDRFENYLPLLNTST</sequence>